<dbReference type="SUPFAM" id="SSF50475">
    <property type="entry name" value="FMN-binding split barrel"/>
    <property type="match status" value="1"/>
</dbReference>
<evidence type="ECO:0000313" key="3">
    <source>
        <dbReference type="Proteomes" id="UP000662814"/>
    </source>
</evidence>
<dbReference type="Gene3D" id="3.20.180.10">
    <property type="entry name" value="PNP-oxidase-like"/>
    <property type="match status" value="1"/>
</dbReference>
<reference evidence="2 3" key="1">
    <citation type="submission" date="2020-12" db="EMBL/GenBank/DDBJ databases">
        <title>Microbacterium sp. HY060.</title>
        <authorList>
            <person name="Zhou J."/>
        </authorList>
    </citation>
    <scope>NUCLEOTIDE SEQUENCE [LARGE SCALE GENOMIC DNA]</scope>
    <source>
        <strain evidence="2 3">HY60</strain>
    </source>
</reference>
<accession>A0ABX6YGU0</accession>
<keyword evidence="3" id="KW-1185">Reference proteome</keyword>
<proteinExistence type="predicted"/>
<feature type="domain" description="DUF2470" evidence="1">
    <location>
        <begin position="13"/>
        <end position="85"/>
    </location>
</feature>
<evidence type="ECO:0000313" key="2">
    <source>
        <dbReference type="EMBL" id="QPZ37834.1"/>
    </source>
</evidence>
<dbReference type="InterPro" id="IPR019595">
    <property type="entry name" value="DUF2470"/>
</dbReference>
<dbReference type="InterPro" id="IPR037119">
    <property type="entry name" value="Haem_oxidase_HugZ-like_sf"/>
</dbReference>
<name>A0ABX6YGU0_9MICO</name>
<dbReference type="EMBL" id="CP061169">
    <property type="protein sequence ID" value="QPZ37834.1"/>
    <property type="molecule type" value="Genomic_DNA"/>
</dbReference>
<protein>
    <submittedName>
        <fullName evidence="2">DUF2470 domain-containing protein</fullName>
    </submittedName>
</protein>
<dbReference type="RefSeq" id="WP_166991524.1">
    <property type="nucleotide sequence ID" value="NZ_CP061169.1"/>
</dbReference>
<organism evidence="2 3">
    <name type="scientific">Paramicrobacterium chengjingii</name>
    <dbReference type="NCBI Taxonomy" id="2769067"/>
    <lineage>
        <taxon>Bacteria</taxon>
        <taxon>Bacillati</taxon>
        <taxon>Actinomycetota</taxon>
        <taxon>Actinomycetes</taxon>
        <taxon>Micrococcales</taxon>
        <taxon>Microbacteriaceae</taxon>
        <taxon>Paramicrobacterium</taxon>
    </lineage>
</organism>
<gene>
    <name evidence="2" type="ORF">HCR76_13590</name>
</gene>
<sequence length="103" mass="11233">MTQHFDADVITAVLSHMNGDHVADNHTIVHAFADLAASDVTMVGFDGDGGDWEYTDAAGERILTRIPWPTEVVERKDVRRAVVELHRAAVARHADSRGAPESS</sequence>
<dbReference type="Proteomes" id="UP000662814">
    <property type="component" value="Chromosome"/>
</dbReference>
<dbReference type="Pfam" id="PF10615">
    <property type="entry name" value="DUF2470"/>
    <property type="match status" value="1"/>
</dbReference>
<evidence type="ECO:0000259" key="1">
    <source>
        <dbReference type="Pfam" id="PF10615"/>
    </source>
</evidence>